<dbReference type="EMBL" id="REGN01006211">
    <property type="protein sequence ID" value="RNA10419.1"/>
    <property type="molecule type" value="Genomic_DNA"/>
</dbReference>
<evidence type="ECO:0000313" key="4">
    <source>
        <dbReference type="EMBL" id="RNA10419.1"/>
    </source>
</evidence>
<dbReference type="SUPFAM" id="SSF56300">
    <property type="entry name" value="Metallo-dependent phosphatases"/>
    <property type="match status" value="1"/>
</dbReference>
<proteinExistence type="predicted"/>
<evidence type="ECO:0000256" key="1">
    <source>
        <dbReference type="ARBA" id="ARBA00022729"/>
    </source>
</evidence>
<dbReference type="STRING" id="10195.A0A3M7QGK4"/>
<dbReference type="PANTHER" id="PTHR10161:SF14">
    <property type="entry name" value="TARTRATE-RESISTANT ACID PHOSPHATASE TYPE 5"/>
    <property type="match status" value="1"/>
</dbReference>
<gene>
    <name evidence="4" type="ORF">BpHYR1_041542</name>
</gene>
<organism evidence="4 5">
    <name type="scientific">Brachionus plicatilis</name>
    <name type="common">Marine rotifer</name>
    <name type="synonym">Brachionus muelleri</name>
    <dbReference type="NCBI Taxonomy" id="10195"/>
    <lineage>
        <taxon>Eukaryota</taxon>
        <taxon>Metazoa</taxon>
        <taxon>Spiralia</taxon>
        <taxon>Gnathifera</taxon>
        <taxon>Rotifera</taxon>
        <taxon>Eurotatoria</taxon>
        <taxon>Monogononta</taxon>
        <taxon>Pseudotrocha</taxon>
        <taxon>Ploima</taxon>
        <taxon>Brachionidae</taxon>
        <taxon>Brachionus</taxon>
    </lineage>
</organism>
<sequence>MILIAIFLFKIVNSGKVIDGLDCVNFMALGDWGGWQEYPFSTPAQVKVAEQMKNLAQKMNISFIISVGDNFYPTGITSPTDPRIVYTFKNVYLRNSPLEGIPWFLVAGNHDHRMDQAKHQIEYSKHSDVWNFPDYLHTLRVKLNSKNKLKSVRFIFVDTNILCSLFDDFRLDQGFDILNQTYYDLVERELIKSKKDDLIVVVGHHPIYSGMYGRLIPKCVNQNFKNLMDKYLVRAYISGHDHTLQYHTYRNKYSANETHLFISGAGSGSYNLPIIETKNKIFDTKFYWQNTNKMDSSWASFKSGGFMLISTSLDKFTFKFIDEEGEILYQNSFDI</sequence>
<accession>A0A3M7QGK4</accession>
<dbReference type="InterPro" id="IPR051558">
    <property type="entry name" value="Metallophosphoesterase_PAP"/>
</dbReference>
<keyword evidence="2" id="KW-0378">Hydrolase</keyword>
<dbReference type="Proteomes" id="UP000276133">
    <property type="component" value="Unassembled WGS sequence"/>
</dbReference>
<keyword evidence="1" id="KW-0732">Signal</keyword>
<dbReference type="InterPro" id="IPR004843">
    <property type="entry name" value="Calcineurin-like_PHP"/>
</dbReference>
<dbReference type="Pfam" id="PF00149">
    <property type="entry name" value="Metallophos"/>
    <property type="match status" value="1"/>
</dbReference>
<dbReference type="PANTHER" id="PTHR10161">
    <property type="entry name" value="TARTRATE-RESISTANT ACID PHOSPHATASE TYPE 5"/>
    <property type="match status" value="1"/>
</dbReference>
<name>A0A3M7QGK4_BRAPC</name>
<dbReference type="GO" id="GO:0016787">
    <property type="term" value="F:hydrolase activity"/>
    <property type="evidence" value="ECO:0007669"/>
    <property type="project" value="UniProtKB-KW"/>
</dbReference>
<keyword evidence="5" id="KW-1185">Reference proteome</keyword>
<evidence type="ECO:0000259" key="3">
    <source>
        <dbReference type="Pfam" id="PF00149"/>
    </source>
</evidence>
<dbReference type="OrthoDB" id="411211at2759"/>
<evidence type="ECO:0000256" key="2">
    <source>
        <dbReference type="ARBA" id="ARBA00022801"/>
    </source>
</evidence>
<reference evidence="4 5" key="1">
    <citation type="journal article" date="2018" name="Sci. Rep.">
        <title>Genomic signatures of local adaptation to the degree of environmental predictability in rotifers.</title>
        <authorList>
            <person name="Franch-Gras L."/>
            <person name="Hahn C."/>
            <person name="Garcia-Roger E.M."/>
            <person name="Carmona M.J."/>
            <person name="Serra M."/>
            <person name="Gomez A."/>
        </authorList>
    </citation>
    <scope>NUCLEOTIDE SEQUENCE [LARGE SCALE GENOMIC DNA]</scope>
    <source>
        <strain evidence="4">HYR1</strain>
    </source>
</reference>
<comment type="caution">
    <text evidence="4">The sequence shown here is derived from an EMBL/GenBank/DDBJ whole genome shotgun (WGS) entry which is preliminary data.</text>
</comment>
<protein>
    <submittedName>
        <fullName evidence="4">Tartrate-resistant acid phosphatase type 5-like</fullName>
    </submittedName>
</protein>
<feature type="domain" description="Calcineurin-like phosphoesterase" evidence="3">
    <location>
        <begin position="26"/>
        <end position="243"/>
    </location>
</feature>
<dbReference type="InterPro" id="IPR029052">
    <property type="entry name" value="Metallo-depent_PP-like"/>
</dbReference>
<dbReference type="Gene3D" id="3.60.21.10">
    <property type="match status" value="1"/>
</dbReference>
<evidence type="ECO:0000313" key="5">
    <source>
        <dbReference type="Proteomes" id="UP000276133"/>
    </source>
</evidence>
<dbReference type="AlphaFoldDB" id="A0A3M7QGK4"/>